<reference evidence="1 2" key="1">
    <citation type="submission" date="2020-08" db="EMBL/GenBank/DDBJ databases">
        <title>Genomic Encyclopedia of Type Strains, Phase IV (KMG-IV): sequencing the most valuable type-strain genomes for metagenomic binning, comparative biology and taxonomic classification.</title>
        <authorList>
            <person name="Goeker M."/>
        </authorList>
    </citation>
    <scope>NUCLEOTIDE SEQUENCE [LARGE SCALE GENOMIC DNA]</scope>
    <source>
        <strain evidence="1 2">DSM 23562</strain>
    </source>
</reference>
<organism evidence="1 2">
    <name type="scientific">Armatimonas rosea</name>
    <dbReference type="NCBI Taxonomy" id="685828"/>
    <lineage>
        <taxon>Bacteria</taxon>
        <taxon>Bacillati</taxon>
        <taxon>Armatimonadota</taxon>
        <taxon>Armatimonadia</taxon>
        <taxon>Armatimonadales</taxon>
        <taxon>Armatimonadaceae</taxon>
        <taxon>Armatimonas</taxon>
    </lineage>
</organism>
<sequence length="30" mass="3507">MLAWRGGHRCPADRDDEGILALKQRLHMPY</sequence>
<protein>
    <submittedName>
        <fullName evidence="1">Uncharacterized protein</fullName>
    </submittedName>
</protein>
<keyword evidence="2" id="KW-1185">Reference proteome</keyword>
<gene>
    <name evidence="1" type="ORF">HNQ39_000921</name>
</gene>
<accession>A0A7W9W478</accession>
<proteinExistence type="predicted"/>
<dbReference type="AlphaFoldDB" id="A0A7W9W478"/>
<evidence type="ECO:0000313" key="1">
    <source>
        <dbReference type="EMBL" id="MBB6049159.1"/>
    </source>
</evidence>
<name>A0A7W9W478_ARMRO</name>
<evidence type="ECO:0000313" key="2">
    <source>
        <dbReference type="Proteomes" id="UP000520814"/>
    </source>
</evidence>
<dbReference type="Proteomes" id="UP000520814">
    <property type="component" value="Unassembled WGS sequence"/>
</dbReference>
<dbReference type="EMBL" id="JACHGW010000001">
    <property type="protein sequence ID" value="MBB6049159.1"/>
    <property type="molecule type" value="Genomic_DNA"/>
</dbReference>
<comment type="caution">
    <text evidence="1">The sequence shown here is derived from an EMBL/GenBank/DDBJ whole genome shotgun (WGS) entry which is preliminary data.</text>
</comment>